<dbReference type="EMBL" id="CADCTO010000651">
    <property type="protein sequence ID" value="CAA9294417.1"/>
    <property type="molecule type" value="Genomic_DNA"/>
</dbReference>
<sequence>MHYAGRNPGPRNFIYLLFAVPNVRRGGVARDSIPDGGSFLPALDDLYGRAPGGARRRYGWIARANVGDL</sequence>
<name>A0A6J4K320_9BACT</name>
<proteinExistence type="predicted"/>
<organism evidence="1">
    <name type="scientific">uncultured Armatimonadetes bacterium</name>
    <dbReference type="NCBI Taxonomy" id="157466"/>
    <lineage>
        <taxon>Bacteria</taxon>
        <taxon>Bacillati</taxon>
        <taxon>Armatimonadota</taxon>
        <taxon>environmental samples</taxon>
    </lineage>
</organism>
<dbReference type="AlphaFoldDB" id="A0A6J4K320"/>
<evidence type="ECO:0000313" key="1">
    <source>
        <dbReference type="EMBL" id="CAA9294417.1"/>
    </source>
</evidence>
<protein>
    <submittedName>
        <fullName evidence="1">Uncharacterized protein</fullName>
    </submittedName>
</protein>
<reference evidence="1" key="1">
    <citation type="submission" date="2020-02" db="EMBL/GenBank/DDBJ databases">
        <authorList>
            <person name="Meier V. D."/>
        </authorList>
    </citation>
    <scope>NUCLEOTIDE SEQUENCE</scope>
    <source>
        <strain evidence="1">AVDCRST_MAG63</strain>
    </source>
</reference>
<gene>
    <name evidence="1" type="ORF">AVDCRST_MAG63-4891</name>
</gene>
<accession>A0A6J4K320</accession>